<organism evidence="1 2">
    <name type="scientific">Methylobacterium hispanicum</name>
    <dbReference type="NCBI Taxonomy" id="270350"/>
    <lineage>
        <taxon>Bacteria</taxon>
        <taxon>Pseudomonadati</taxon>
        <taxon>Pseudomonadota</taxon>
        <taxon>Alphaproteobacteria</taxon>
        <taxon>Hyphomicrobiales</taxon>
        <taxon>Methylobacteriaceae</taxon>
        <taxon>Methylobacterium</taxon>
    </lineage>
</organism>
<dbReference type="AlphaFoldDB" id="A0AAV4ZGW8"/>
<comment type="caution">
    <text evidence="1">The sequence shown here is derived from an EMBL/GenBank/DDBJ whole genome shotgun (WGS) entry which is preliminary data.</text>
</comment>
<protein>
    <submittedName>
        <fullName evidence="1">Uncharacterized protein</fullName>
    </submittedName>
</protein>
<dbReference type="Proteomes" id="UP001055247">
    <property type="component" value="Unassembled WGS sequence"/>
</dbReference>
<reference evidence="1" key="1">
    <citation type="journal article" date="2016" name="Front. Microbiol.">
        <title>Genome Sequence of the Piezophilic, Mesophilic Sulfate-Reducing Bacterium Desulfovibrio indicus J2T.</title>
        <authorList>
            <person name="Cao J."/>
            <person name="Maignien L."/>
            <person name="Shao Z."/>
            <person name="Alain K."/>
            <person name="Jebbar M."/>
        </authorList>
    </citation>
    <scope>NUCLEOTIDE SEQUENCE</scope>
    <source>
        <strain evidence="1">DSM 16372</strain>
    </source>
</reference>
<evidence type="ECO:0000313" key="2">
    <source>
        <dbReference type="Proteomes" id="UP001055247"/>
    </source>
</evidence>
<accession>A0AAV4ZGW8</accession>
<keyword evidence="2" id="KW-1185">Reference proteome</keyword>
<name>A0AAV4ZGW8_9HYPH</name>
<gene>
    <name evidence="1" type="ORF">BHAOGJBA_1186</name>
</gene>
<dbReference type="EMBL" id="BPQO01000004">
    <property type="protein sequence ID" value="GJD87681.1"/>
    <property type="molecule type" value="Genomic_DNA"/>
</dbReference>
<evidence type="ECO:0000313" key="1">
    <source>
        <dbReference type="EMBL" id="GJD87681.1"/>
    </source>
</evidence>
<reference evidence="1" key="2">
    <citation type="submission" date="2021-08" db="EMBL/GenBank/DDBJ databases">
        <authorList>
            <person name="Tani A."/>
            <person name="Ola A."/>
            <person name="Ogura Y."/>
            <person name="Katsura K."/>
            <person name="Hayashi T."/>
        </authorList>
    </citation>
    <scope>NUCLEOTIDE SEQUENCE</scope>
    <source>
        <strain evidence="1">DSM 16372</strain>
    </source>
</reference>
<sequence>MLPAHTEQLPVHTEESCMGYGDGGRYHNVGLSRRDLLPATRKQLATLYRLTRRDHSALGLNRGQASEAIDKAVEAKEEKRARRNAGGFERLYEIVYRQAAQAATDAGRSWLARHPEKLFDVAEADTLTPCHGVVGYAFLRKPPRSNPFMQWFAEHHPEAKGDVLVIDHEFMGRWERDLHVACQAAALKILKRQGVQGLRLFVREEPGENSRIQA</sequence>
<proteinExistence type="predicted"/>